<gene>
    <name evidence="1" type="ordered locus">Reut_B5459</name>
</gene>
<proteinExistence type="predicted"/>
<evidence type="ECO:0000313" key="1">
    <source>
        <dbReference type="EMBL" id="AAZ64804.1"/>
    </source>
</evidence>
<dbReference type="AlphaFoldDB" id="Q46PY0"/>
<name>Q46PY0_CUPPJ</name>
<dbReference type="KEGG" id="reu:Reut_B5459"/>
<dbReference type="eggNOG" id="ENOG50316EQ">
    <property type="taxonomic scope" value="Bacteria"/>
</dbReference>
<protein>
    <submittedName>
        <fullName evidence="1">Uncharacterized protein</fullName>
    </submittedName>
</protein>
<dbReference type="STRING" id="264198.Reut_B5459"/>
<dbReference type="HOGENOM" id="CLU_082958_0_0_4"/>
<organism evidence="1">
    <name type="scientific">Cupriavidus pinatubonensis (strain JMP 134 / LMG 1197)</name>
    <name type="common">Cupriavidus necator (strain JMP 134)</name>
    <dbReference type="NCBI Taxonomy" id="264198"/>
    <lineage>
        <taxon>Bacteria</taxon>
        <taxon>Pseudomonadati</taxon>
        <taxon>Pseudomonadota</taxon>
        <taxon>Betaproteobacteria</taxon>
        <taxon>Burkholderiales</taxon>
        <taxon>Burkholderiaceae</taxon>
        <taxon>Cupriavidus</taxon>
    </lineage>
</organism>
<dbReference type="EMBL" id="CP000091">
    <property type="protein sequence ID" value="AAZ64804.1"/>
    <property type="molecule type" value="Genomic_DNA"/>
</dbReference>
<accession>Q46PY0</accession>
<sequence>MNARRWRPKRCRTGVDPEFFFRQAVHIALKWHPFRDATPGRQPTFTRLQTLVRQSCRRTLSPTDMSNAFAHRHARLRRSAALATVLLSLTAACTTRPFQPSPPAYKLWAKAGVSEQGVRSAMLDCGFADSAYVDGTVMTNNDYARAQLCLIDKRFVYQDRRILCADMPELPACANVPRGKTFGSDPDIDPARLDSRPPRAPAYTYWSRPGTDTEGVKHAMLACGYTTVIEPIHTMLLNDIAAAELCMIDQQFRYARPANALLCKNPPGLPACRNRKIDAQQCCAPPAPAGAR</sequence>
<reference evidence="1" key="1">
    <citation type="submission" date="2005-08" db="EMBL/GenBank/DDBJ databases">
        <title>Complete sequence of chromosome 2 of Ralstonia eutropha JMP134.</title>
        <authorList>
            <person name="Copeland A."/>
            <person name="Lucas S."/>
            <person name="Lapidus A."/>
            <person name="Barry K."/>
            <person name="Detter J.C."/>
            <person name="Glavina T."/>
            <person name="Hammon N."/>
            <person name="Israni S."/>
            <person name="Pitluck S."/>
            <person name="Goltsman E."/>
            <person name="Martinez M."/>
            <person name="Schmutz J."/>
            <person name="Larimer F."/>
            <person name="Land M."/>
            <person name="Lykidis A."/>
            <person name="Richardson P."/>
        </authorList>
    </citation>
    <scope>NUCLEOTIDE SEQUENCE [LARGE SCALE GENOMIC DNA]</scope>
    <source>
        <strain evidence="1">JMP134</strain>
    </source>
</reference>